<accession>A0AAD7BH45</accession>
<feature type="compositionally biased region" description="Pro residues" evidence="1">
    <location>
        <begin position="243"/>
        <end position="255"/>
    </location>
</feature>
<feature type="compositionally biased region" description="Low complexity" evidence="1">
    <location>
        <begin position="547"/>
        <end position="556"/>
    </location>
</feature>
<feature type="compositionally biased region" description="Low complexity" evidence="1">
    <location>
        <begin position="322"/>
        <end position="335"/>
    </location>
</feature>
<sequence>MADTEFRAPSARDLEPTFVNPLDTASHRFSRISSAAASTRSWVLMNQQSPPPPPVEPIPLPEPVSALTPVSTTTPRPLPEPPRRIDILDSTDGEHMEVPTPGEAEAALGYQWTTGRGAKAREKGFVGGFVSGLRRLPRALVRTRRARRGTLGTEQTDGETELSGNTLPRYVSNPPTPVVAEANVRFLRPGGLDTTTDDSRRPRHPSFRLDPPAEDVQQVVTPVVLHPDDTHSEGEGMPGDFPQGPPDTPYEPPLENPYDHDVTPSNHPISPPALSPHPSRAGDHLALPLDGDEPVSVHAHPLPADDYRRMSAADAAHGQARSGTTISSGSFSTESPSFSNELSGFHRFFNALHLMPWVATDRITVDYQPKSKPRVGVSWYQPAPPADAALDRERAPISPASEEDHRRHRRRRTHHHHRETVPPNASPATPPVAYGIPVTYAPYSAFSPPHQPLPPRPSSPRRRSSPRPRAQAHQTRSRHHHRRSGAYHTPAPPQNQTFLPAPQVPAPVYVIQTSPQSTAFTGSPPPPGMPGQDGSAAGTVGSGSGSGSKRTSAAGSGSAQLLAPVYMQMQMMPGAGAGGNNGHGHGERSVAFFPASPGLAYAYPYPYAAAAAYPSPGSPHVHGHGQGHG</sequence>
<organism evidence="2 3">
    <name type="scientific">Roridomyces roridus</name>
    <dbReference type="NCBI Taxonomy" id="1738132"/>
    <lineage>
        <taxon>Eukaryota</taxon>
        <taxon>Fungi</taxon>
        <taxon>Dikarya</taxon>
        <taxon>Basidiomycota</taxon>
        <taxon>Agaricomycotina</taxon>
        <taxon>Agaricomycetes</taxon>
        <taxon>Agaricomycetidae</taxon>
        <taxon>Agaricales</taxon>
        <taxon>Marasmiineae</taxon>
        <taxon>Mycenaceae</taxon>
        <taxon>Roridomyces</taxon>
    </lineage>
</organism>
<feature type="region of interest" description="Disordered" evidence="1">
    <location>
        <begin position="516"/>
        <end position="556"/>
    </location>
</feature>
<evidence type="ECO:0000313" key="3">
    <source>
        <dbReference type="Proteomes" id="UP001221142"/>
    </source>
</evidence>
<comment type="caution">
    <text evidence="2">The sequence shown here is derived from an EMBL/GenBank/DDBJ whole genome shotgun (WGS) entry which is preliminary data.</text>
</comment>
<feature type="region of interest" description="Disordered" evidence="1">
    <location>
        <begin position="226"/>
        <end position="335"/>
    </location>
</feature>
<dbReference type="EMBL" id="JARKIF010000017">
    <property type="protein sequence ID" value="KAJ7620320.1"/>
    <property type="molecule type" value="Genomic_DNA"/>
</dbReference>
<keyword evidence="3" id="KW-1185">Reference proteome</keyword>
<evidence type="ECO:0000313" key="2">
    <source>
        <dbReference type="EMBL" id="KAJ7620320.1"/>
    </source>
</evidence>
<evidence type="ECO:0000256" key="1">
    <source>
        <dbReference type="SAM" id="MobiDB-lite"/>
    </source>
</evidence>
<feature type="region of interest" description="Disordered" evidence="1">
    <location>
        <begin position="188"/>
        <end position="211"/>
    </location>
</feature>
<feature type="region of interest" description="Disordered" evidence="1">
    <location>
        <begin position="149"/>
        <end position="176"/>
    </location>
</feature>
<dbReference type="AlphaFoldDB" id="A0AAD7BH45"/>
<dbReference type="Proteomes" id="UP001221142">
    <property type="component" value="Unassembled WGS sequence"/>
</dbReference>
<proteinExistence type="predicted"/>
<feature type="region of interest" description="Disordered" evidence="1">
    <location>
        <begin position="45"/>
        <end position="84"/>
    </location>
</feature>
<feature type="compositionally biased region" description="Basic residues" evidence="1">
    <location>
        <begin position="475"/>
        <end position="485"/>
    </location>
</feature>
<feature type="compositionally biased region" description="Basic residues" evidence="1">
    <location>
        <begin position="406"/>
        <end position="418"/>
    </location>
</feature>
<protein>
    <submittedName>
        <fullName evidence="2">Uncharacterized protein</fullName>
    </submittedName>
</protein>
<name>A0AAD7BH45_9AGAR</name>
<reference evidence="2" key="1">
    <citation type="submission" date="2023-03" db="EMBL/GenBank/DDBJ databases">
        <title>Massive genome expansion in bonnet fungi (Mycena s.s.) driven by repeated elements and novel gene families across ecological guilds.</title>
        <authorList>
            <consortium name="Lawrence Berkeley National Laboratory"/>
            <person name="Harder C.B."/>
            <person name="Miyauchi S."/>
            <person name="Viragh M."/>
            <person name="Kuo A."/>
            <person name="Thoen E."/>
            <person name="Andreopoulos B."/>
            <person name="Lu D."/>
            <person name="Skrede I."/>
            <person name="Drula E."/>
            <person name="Henrissat B."/>
            <person name="Morin E."/>
            <person name="Kohler A."/>
            <person name="Barry K."/>
            <person name="LaButti K."/>
            <person name="Morin E."/>
            <person name="Salamov A."/>
            <person name="Lipzen A."/>
            <person name="Mereny Z."/>
            <person name="Hegedus B."/>
            <person name="Baldrian P."/>
            <person name="Stursova M."/>
            <person name="Weitz H."/>
            <person name="Taylor A."/>
            <person name="Grigoriev I.V."/>
            <person name="Nagy L.G."/>
            <person name="Martin F."/>
            <person name="Kauserud H."/>
        </authorList>
    </citation>
    <scope>NUCLEOTIDE SEQUENCE</scope>
    <source>
        <strain evidence="2">9284</strain>
    </source>
</reference>
<feature type="compositionally biased region" description="Pro residues" evidence="1">
    <location>
        <begin position="49"/>
        <end position="62"/>
    </location>
</feature>
<feature type="region of interest" description="Disordered" evidence="1">
    <location>
        <begin position="371"/>
        <end position="501"/>
    </location>
</feature>
<feature type="compositionally biased region" description="Pro residues" evidence="1">
    <location>
        <begin position="449"/>
        <end position="458"/>
    </location>
</feature>
<gene>
    <name evidence="2" type="ORF">FB45DRAFT_149767</name>
</gene>